<feature type="transmembrane region" description="Helical" evidence="13">
    <location>
        <begin position="199"/>
        <end position="219"/>
    </location>
</feature>
<dbReference type="PRINTS" id="PR00344">
    <property type="entry name" value="BCTRLSENSOR"/>
</dbReference>
<dbReference type="FunFam" id="3.30.565.10:FF:000006">
    <property type="entry name" value="Sensor histidine kinase WalK"/>
    <property type="match status" value="1"/>
</dbReference>
<dbReference type="CDD" id="cd00130">
    <property type="entry name" value="PAS"/>
    <property type="match status" value="1"/>
</dbReference>
<dbReference type="Pfam" id="PF08447">
    <property type="entry name" value="PAS_3"/>
    <property type="match status" value="1"/>
</dbReference>
<evidence type="ECO:0000256" key="6">
    <source>
        <dbReference type="ARBA" id="ARBA00022692"/>
    </source>
</evidence>
<evidence type="ECO:0000313" key="15">
    <source>
        <dbReference type="EMBL" id="SDF91797.1"/>
    </source>
</evidence>
<dbReference type="InterPro" id="IPR005467">
    <property type="entry name" value="His_kinase_dom"/>
</dbReference>
<dbReference type="InterPro" id="IPR003594">
    <property type="entry name" value="HATPase_dom"/>
</dbReference>
<sequence length="854" mass="98130">MRNIISLFNRYYRTAFSIICLMLVFIYSKRYGYILFHTLVELFSIVIAFAVFIVAWNSRKMQDNKYLHVVGISYLFIGALDLLHTLSYNGMNIIPLPGYPANQFWVATRGMEALIFLGGFLMIGRKQKINTELLFLLYFVVFSLIAASILVWKVFPVCFVPGVGQTLFKVVSEYIIILLLLVSLCLLYRRRANFDRKTYQLLSGSIIVAILSECCFATYTSNYGQLNEWGHYGKLISFFLIYKANVKMAFEKPMTSIFRELKASETEYKTLAENLPDLIMRFDENLDCIYINQDISKLPHFADSDVQALSKRIWNELKQALLIRKNIAGELEVGMQGSRHYYSFQIIPEIFDNASEVRLLVIFRDITIIRKEKLHLSGLLDTLPQQVWTARADGTIDYINGVIIRDFALDPDSPFGIGWQHYVHPDDLQECTRVWMLSLSNGSEYQVQFRLKMADGQYLWHLGRAVPILENGKVILWIGSNTNIDLQKKGQEQRDEFISIASHELKTPLTSIKAFNQLLARTHDLERAKSYLQKVDIATTKLESLINDLLDVSKINAGKLQFNKSIFNLNELLKECCENLQLSVTTHRIIFNENEHINIYADRFRMEQVIDNLLSNAVKYSPNADLVNVTFKVEQESIIIAVEDHGIGIDSRELEKLFDRYYRSDNAAERFGGLGLGLFISSEIIKAHQGTFWIESELGVGTIVYIRIPLNETVVIKNSMAKGLNYSNEYLTISCNDQQEWMEVNWTGHQHFKSVQNGGLHMIELLKSSGLKKVLNDNREVLGNWSEASDWAGKVWFPMMIEAGLQDFAWIFSPSIFAQLAAQKSFDVSDGKANVRFFYDIEEAKRWLKETNKG</sequence>
<evidence type="ECO:0000259" key="14">
    <source>
        <dbReference type="PROSITE" id="PS50109"/>
    </source>
</evidence>
<dbReference type="Pfam" id="PF02518">
    <property type="entry name" value="HATPase_c"/>
    <property type="match status" value="1"/>
</dbReference>
<evidence type="ECO:0000256" key="1">
    <source>
        <dbReference type="ARBA" id="ARBA00000085"/>
    </source>
</evidence>
<dbReference type="SMART" id="SM00388">
    <property type="entry name" value="HisKA"/>
    <property type="match status" value="1"/>
</dbReference>
<dbReference type="SUPFAM" id="SSF47384">
    <property type="entry name" value="Homodimeric domain of signal transducing histidine kinase"/>
    <property type="match status" value="1"/>
</dbReference>
<reference evidence="16" key="1">
    <citation type="submission" date="2016-10" db="EMBL/GenBank/DDBJ databases">
        <authorList>
            <person name="Varghese N."/>
            <person name="Submissions S."/>
        </authorList>
    </citation>
    <scope>NUCLEOTIDE SEQUENCE [LARGE SCALE GENOMIC DNA]</scope>
    <source>
        <strain evidence="16">DSM 17933</strain>
    </source>
</reference>
<proteinExistence type="predicted"/>
<dbReference type="GO" id="GO:0016020">
    <property type="term" value="C:membrane"/>
    <property type="evidence" value="ECO:0007669"/>
    <property type="project" value="UniProtKB-SubCell"/>
</dbReference>
<dbReference type="Pfam" id="PF17159">
    <property type="entry name" value="MASE3"/>
    <property type="match status" value="1"/>
</dbReference>
<dbReference type="EMBL" id="FNCH01000002">
    <property type="protein sequence ID" value="SDF91797.1"/>
    <property type="molecule type" value="Genomic_DNA"/>
</dbReference>
<evidence type="ECO:0000256" key="9">
    <source>
        <dbReference type="ARBA" id="ARBA00022840"/>
    </source>
</evidence>
<dbReference type="EC" id="2.7.13.3" evidence="3"/>
<dbReference type="SUPFAM" id="SSF55785">
    <property type="entry name" value="PYP-like sensor domain (PAS domain)"/>
    <property type="match status" value="2"/>
</dbReference>
<feature type="transmembrane region" description="Helical" evidence="13">
    <location>
        <begin position="12"/>
        <end position="28"/>
    </location>
</feature>
<dbReference type="GO" id="GO:0000156">
    <property type="term" value="F:phosphorelay response regulator activity"/>
    <property type="evidence" value="ECO:0007669"/>
    <property type="project" value="TreeGrafter"/>
</dbReference>
<dbReference type="PANTHER" id="PTHR42878:SF7">
    <property type="entry name" value="SENSOR HISTIDINE KINASE GLRK"/>
    <property type="match status" value="1"/>
</dbReference>
<dbReference type="RefSeq" id="WP_143009023.1">
    <property type="nucleotide sequence ID" value="NZ_FNCH01000002.1"/>
</dbReference>
<feature type="domain" description="Histidine kinase" evidence="14">
    <location>
        <begin position="500"/>
        <end position="712"/>
    </location>
</feature>
<comment type="catalytic activity">
    <reaction evidence="1">
        <text>ATP + protein L-histidine = ADP + protein N-phospho-L-histidine.</text>
        <dbReference type="EC" id="2.7.13.3"/>
    </reaction>
</comment>
<dbReference type="InterPro" id="IPR035965">
    <property type="entry name" value="PAS-like_dom_sf"/>
</dbReference>
<organism evidence="15 16">
    <name type="scientific">Pedobacter terrae</name>
    <dbReference type="NCBI Taxonomy" id="405671"/>
    <lineage>
        <taxon>Bacteria</taxon>
        <taxon>Pseudomonadati</taxon>
        <taxon>Bacteroidota</taxon>
        <taxon>Sphingobacteriia</taxon>
        <taxon>Sphingobacteriales</taxon>
        <taxon>Sphingobacteriaceae</taxon>
        <taxon>Pedobacter</taxon>
    </lineage>
</organism>
<evidence type="ECO:0000256" key="2">
    <source>
        <dbReference type="ARBA" id="ARBA00004141"/>
    </source>
</evidence>
<keyword evidence="4" id="KW-0597">Phosphoprotein</keyword>
<evidence type="ECO:0000256" key="3">
    <source>
        <dbReference type="ARBA" id="ARBA00012438"/>
    </source>
</evidence>
<accession>A0A1G7PZQ8</accession>
<dbReference type="InterPro" id="IPR013655">
    <property type="entry name" value="PAS_fold_3"/>
</dbReference>
<keyword evidence="11" id="KW-0902">Two-component regulatory system</keyword>
<dbReference type="SMART" id="SM00387">
    <property type="entry name" value="HATPase_c"/>
    <property type="match status" value="1"/>
</dbReference>
<dbReference type="FunFam" id="3.30.450.20:FF:000099">
    <property type="entry name" value="Sensory box sensor histidine kinase"/>
    <property type="match status" value="1"/>
</dbReference>
<dbReference type="InterPro" id="IPR036097">
    <property type="entry name" value="HisK_dim/P_sf"/>
</dbReference>
<dbReference type="Gene3D" id="3.30.450.20">
    <property type="entry name" value="PAS domain"/>
    <property type="match status" value="2"/>
</dbReference>
<dbReference type="Pfam" id="PF00512">
    <property type="entry name" value="HisKA"/>
    <property type="match status" value="1"/>
</dbReference>
<feature type="transmembrane region" description="Helical" evidence="13">
    <location>
        <begin position="167"/>
        <end position="187"/>
    </location>
</feature>
<dbReference type="SUPFAM" id="SSF55874">
    <property type="entry name" value="ATPase domain of HSP90 chaperone/DNA topoisomerase II/histidine kinase"/>
    <property type="match status" value="1"/>
</dbReference>
<dbReference type="PANTHER" id="PTHR42878">
    <property type="entry name" value="TWO-COMPONENT HISTIDINE KINASE"/>
    <property type="match status" value="1"/>
</dbReference>
<comment type="subcellular location">
    <subcellularLocation>
        <location evidence="2">Membrane</location>
        <topology evidence="2">Multi-pass membrane protein</topology>
    </subcellularLocation>
</comment>
<dbReference type="InterPro" id="IPR003661">
    <property type="entry name" value="HisK_dim/P_dom"/>
</dbReference>
<dbReference type="Proteomes" id="UP000199643">
    <property type="component" value="Unassembled WGS sequence"/>
</dbReference>
<dbReference type="Gene3D" id="3.30.565.10">
    <property type="entry name" value="Histidine kinase-like ATPase, C-terminal domain"/>
    <property type="match status" value="1"/>
</dbReference>
<dbReference type="InterPro" id="IPR033425">
    <property type="entry name" value="MASE3"/>
</dbReference>
<evidence type="ECO:0000256" key="8">
    <source>
        <dbReference type="ARBA" id="ARBA00022777"/>
    </source>
</evidence>
<evidence type="ECO:0000256" key="7">
    <source>
        <dbReference type="ARBA" id="ARBA00022741"/>
    </source>
</evidence>
<keyword evidence="9" id="KW-0067">ATP-binding</keyword>
<dbReference type="STRING" id="405671.SAMN05421827_102110"/>
<dbReference type="OrthoDB" id="9813151at2"/>
<feature type="transmembrane region" description="Helical" evidence="13">
    <location>
        <begin position="135"/>
        <end position="155"/>
    </location>
</feature>
<dbReference type="GO" id="GO:0005524">
    <property type="term" value="F:ATP binding"/>
    <property type="evidence" value="ECO:0007669"/>
    <property type="project" value="UniProtKB-KW"/>
</dbReference>
<dbReference type="GO" id="GO:0000155">
    <property type="term" value="F:phosphorelay sensor kinase activity"/>
    <property type="evidence" value="ECO:0007669"/>
    <property type="project" value="InterPro"/>
</dbReference>
<keyword evidence="6 13" id="KW-0812">Transmembrane</keyword>
<dbReference type="GO" id="GO:0030295">
    <property type="term" value="F:protein kinase activator activity"/>
    <property type="evidence" value="ECO:0007669"/>
    <property type="project" value="TreeGrafter"/>
</dbReference>
<dbReference type="GO" id="GO:0007234">
    <property type="term" value="P:osmosensory signaling via phosphorelay pathway"/>
    <property type="evidence" value="ECO:0007669"/>
    <property type="project" value="TreeGrafter"/>
</dbReference>
<evidence type="ECO:0000313" key="16">
    <source>
        <dbReference type="Proteomes" id="UP000199643"/>
    </source>
</evidence>
<gene>
    <name evidence="15" type="ORF">SAMN05421827_102110</name>
</gene>
<dbReference type="InterPro" id="IPR050351">
    <property type="entry name" value="BphY/WalK/GraS-like"/>
</dbReference>
<keyword evidence="16" id="KW-1185">Reference proteome</keyword>
<dbReference type="InterPro" id="IPR001610">
    <property type="entry name" value="PAC"/>
</dbReference>
<evidence type="ECO:0000256" key="13">
    <source>
        <dbReference type="SAM" id="Phobius"/>
    </source>
</evidence>
<feature type="transmembrane region" description="Helical" evidence="13">
    <location>
        <begin position="104"/>
        <end position="123"/>
    </location>
</feature>
<feature type="transmembrane region" description="Helical" evidence="13">
    <location>
        <begin position="66"/>
        <end position="84"/>
    </location>
</feature>
<dbReference type="CDD" id="cd00082">
    <property type="entry name" value="HisKA"/>
    <property type="match status" value="1"/>
</dbReference>
<dbReference type="PROSITE" id="PS50109">
    <property type="entry name" value="HIS_KIN"/>
    <property type="match status" value="1"/>
</dbReference>
<dbReference type="InterPro" id="IPR036890">
    <property type="entry name" value="HATPase_C_sf"/>
</dbReference>
<dbReference type="AlphaFoldDB" id="A0A1G7PZQ8"/>
<evidence type="ECO:0000256" key="11">
    <source>
        <dbReference type="ARBA" id="ARBA00023012"/>
    </source>
</evidence>
<dbReference type="InterPro" id="IPR000014">
    <property type="entry name" value="PAS"/>
</dbReference>
<dbReference type="SMART" id="SM00086">
    <property type="entry name" value="PAC"/>
    <property type="match status" value="1"/>
</dbReference>
<keyword evidence="7" id="KW-0547">Nucleotide-binding</keyword>
<keyword evidence="12 13" id="KW-0472">Membrane</keyword>
<dbReference type="InterPro" id="IPR004358">
    <property type="entry name" value="Sig_transdc_His_kin-like_C"/>
</dbReference>
<dbReference type="Gene3D" id="1.10.287.130">
    <property type="match status" value="1"/>
</dbReference>
<evidence type="ECO:0000256" key="5">
    <source>
        <dbReference type="ARBA" id="ARBA00022679"/>
    </source>
</evidence>
<evidence type="ECO:0000256" key="4">
    <source>
        <dbReference type="ARBA" id="ARBA00022553"/>
    </source>
</evidence>
<dbReference type="FunFam" id="1.10.287.130:FF:000001">
    <property type="entry name" value="Two-component sensor histidine kinase"/>
    <property type="match status" value="1"/>
</dbReference>
<evidence type="ECO:0000256" key="12">
    <source>
        <dbReference type="ARBA" id="ARBA00023136"/>
    </source>
</evidence>
<name>A0A1G7PZQ8_9SPHI</name>
<keyword evidence="10 13" id="KW-1133">Transmembrane helix</keyword>
<feature type="transmembrane region" description="Helical" evidence="13">
    <location>
        <begin position="34"/>
        <end position="54"/>
    </location>
</feature>
<keyword evidence="8" id="KW-0418">Kinase</keyword>
<protein>
    <recommendedName>
        <fullName evidence="3">histidine kinase</fullName>
        <ecNumber evidence="3">2.7.13.3</ecNumber>
    </recommendedName>
</protein>
<evidence type="ECO:0000256" key="10">
    <source>
        <dbReference type="ARBA" id="ARBA00022989"/>
    </source>
</evidence>
<keyword evidence="5" id="KW-0808">Transferase</keyword>